<gene>
    <name evidence="2 3" type="primary">Gm68747</name>
</gene>
<organism evidence="2 4">
    <name type="scientific">Mus musculus</name>
    <name type="common">Mouse</name>
    <dbReference type="NCBI Taxonomy" id="10090"/>
    <lineage>
        <taxon>Eukaryota</taxon>
        <taxon>Metazoa</taxon>
        <taxon>Chordata</taxon>
        <taxon>Craniata</taxon>
        <taxon>Vertebrata</taxon>
        <taxon>Euteleostomi</taxon>
        <taxon>Mammalia</taxon>
        <taxon>Eutheria</taxon>
        <taxon>Euarchontoglires</taxon>
        <taxon>Glires</taxon>
        <taxon>Rodentia</taxon>
        <taxon>Myomorpha</taxon>
        <taxon>Muroidea</taxon>
        <taxon>Muridae</taxon>
        <taxon>Murinae</taxon>
        <taxon>Mus</taxon>
        <taxon>Mus</taxon>
    </lineage>
</organism>
<evidence type="ECO:0000313" key="4">
    <source>
        <dbReference type="Proteomes" id="UP000000589"/>
    </source>
</evidence>
<dbReference type="KEGG" id="mmu:139427321"/>
<protein>
    <submittedName>
        <fullName evidence="2">Predicted gene, 68747</fullName>
    </submittedName>
</protein>
<reference evidence="2 4" key="1">
    <citation type="journal article" date="2009" name="PLoS Biol.">
        <title>Lineage-specific biology revealed by a finished genome assembly of the mouse.</title>
        <authorList>
            <consortium name="Mouse Genome Sequencing Consortium"/>
            <person name="Church D.M."/>
            <person name="Goodstadt L."/>
            <person name="Hillier L.W."/>
            <person name="Zody M.C."/>
            <person name="Goldstein S."/>
            <person name="She X."/>
            <person name="Bult C.J."/>
            <person name="Agarwala R."/>
            <person name="Cherry J.L."/>
            <person name="DiCuccio M."/>
            <person name="Hlavina W."/>
            <person name="Kapustin Y."/>
            <person name="Meric P."/>
            <person name="Maglott D."/>
            <person name="Birtle Z."/>
            <person name="Marques A.C."/>
            <person name="Graves T."/>
            <person name="Zhou S."/>
            <person name="Teague B."/>
            <person name="Potamousis K."/>
            <person name="Churas C."/>
            <person name="Place M."/>
            <person name="Herschleb J."/>
            <person name="Runnheim R."/>
            <person name="Forrest D."/>
            <person name="Amos-Landgraf J."/>
            <person name="Schwartz D.C."/>
            <person name="Cheng Z."/>
            <person name="Lindblad-Toh K."/>
            <person name="Eichler E.E."/>
            <person name="Ponting C.P."/>
        </authorList>
    </citation>
    <scope>NUCLEOTIDE SEQUENCE [LARGE SCALE GENOMIC DNA]</scope>
    <source>
        <strain evidence="2 4">C57BL/6J</strain>
    </source>
</reference>
<reference evidence="2" key="4">
    <citation type="submission" date="2025-09" db="UniProtKB">
        <authorList>
            <consortium name="Ensembl"/>
        </authorList>
    </citation>
    <scope>IDENTIFICATION</scope>
    <source>
        <strain evidence="2">C57BL/6J</strain>
    </source>
</reference>
<name>A0AAQ4VMP9_MOUSE</name>
<reference evidence="2" key="3">
    <citation type="submission" date="2025-08" db="UniProtKB">
        <authorList>
            <consortium name="Ensembl"/>
        </authorList>
    </citation>
    <scope>IDENTIFICATION</scope>
    <source>
        <strain evidence="2">C57BL/6J</strain>
    </source>
</reference>
<sequence>MGLEAGWWHTSEDAGGGPGDSQLPP</sequence>
<dbReference type="Ensembl" id="ENSMUST00000249854.1">
    <property type="protein sequence ID" value="ENSMUSP00000159950.1"/>
    <property type="gene ID" value="ENSMUSG00000121909.1"/>
</dbReference>
<proteinExistence type="predicted"/>
<dbReference type="AGR" id="MGI:7820321"/>
<evidence type="ECO:0000256" key="1">
    <source>
        <dbReference type="SAM" id="MobiDB-lite"/>
    </source>
</evidence>
<feature type="region of interest" description="Disordered" evidence="1">
    <location>
        <begin position="1"/>
        <end position="25"/>
    </location>
</feature>
<dbReference type="AlphaFoldDB" id="A0AAQ4VMP9"/>
<accession>A0AAQ4VMP9</accession>
<reference evidence="2 4" key="2">
    <citation type="journal article" date="2011" name="PLoS Biol.">
        <title>Modernizing reference genome assemblies.</title>
        <authorList>
            <person name="Church D.M."/>
            <person name="Schneider V.A."/>
            <person name="Graves T."/>
            <person name="Auger K."/>
            <person name="Cunningham F."/>
            <person name="Bouk N."/>
            <person name="Chen H.C."/>
            <person name="Agarwala R."/>
            <person name="McLaren W.M."/>
            <person name="Ritchie G.R."/>
            <person name="Albracht D."/>
            <person name="Kremitzki M."/>
            <person name="Rock S."/>
            <person name="Kotkiewicz H."/>
            <person name="Kremitzki C."/>
            <person name="Wollam A."/>
            <person name="Trani L."/>
            <person name="Fulton L."/>
            <person name="Fulton R."/>
            <person name="Matthews L."/>
            <person name="Whitehead S."/>
            <person name="Chow W."/>
            <person name="Torrance J."/>
            <person name="Dunn M."/>
            <person name="Harden G."/>
            <person name="Threadgold G."/>
            <person name="Wood J."/>
            <person name="Collins J."/>
            <person name="Heath P."/>
            <person name="Griffiths G."/>
            <person name="Pelan S."/>
            <person name="Grafham D."/>
            <person name="Eichler E.E."/>
            <person name="Weinstock G."/>
            <person name="Mardis E.R."/>
            <person name="Wilson R.K."/>
            <person name="Howe K."/>
            <person name="Flicek P."/>
            <person name="Hubbard T."/>
        </authorList>
    </citation>
    <scope>NUCLEOTIDE SEQUENCE [LARGE SCALE GENOMIC DNA]</scope>
    <source>
        <strain evidence="2 4">C57BL/6J</strain>
    </source>
</reference>
<dbReference type="MGI" id="MGI:7820321">
    <property type="gene designation" value="Gm68747"/>
</dbReference>
<evidence type="ECO:0000313" key="2">
    <source>
        <dbReference type="Ensembl" id="ENSMUSP00000159950.1"/>
    </source>
</evidence>
<keyword evidence="4" id="KW-1185">Reference proteome</keyword>
<dbReference type="Proteomes" id="UP000000589">
    <property type="component" value="Chromosome 1"/>
</dbReference>
<evidence type="ECO:0000313" key="3">
    <source>
        <dbReference type="MGI" id="MGI:7820321"/>
    </source>
</evidence>